<sequence>MSTPRISGRMYGNPDLPPLVLGPSLGTTADSLWRPVIDLVWGEFSIFAFDLPGHGLSDPAAGSFTMAELADSVLDAVRSSPIGERRFRYAGVSIGGAIGLQLLLDHPDRLRPMPVLLCTGAKIGEPEDWQQRADEVRRSGSASWLDRSLQRWFAPGFASSRPGRATALGRALSDADDESYAKLCEVLAVFDVRDRLAEIELPLIAVSGDHDVAAPPAVVEQLATGVRQGVHIRLDDVGHLAPVEAPDLVARILAGGPPADRFERGLATRRAVLGDDHVDRAEHGVTTFTADFQKLITDYAWDGIWNRPGLDRRARSMITITALVALGHHDELAMHVKAARRNGLSADEISEVLLQSAIYCGVPAANTAYKIAGRALAEFDLIAGAQERDQEEQTSTP</sequence>
<evidence type="ECO:0000259" key="1">
    <source>
        <dbReference type="Pfam" id="PF00561"/>
    </source>
</evidence>
<dbReference type="EMBL" id="CP041692">
    <property type="protein sequence ID" value="QDP96517.1"/>
    <property type="molecule type" value="Genomic_DNA"/>
</dbReference>
<dbReference type="KEGG" id="mik:FOE78_11915"/>
<dbReference type="InterPro" id="IPR052512">
    <property type="entry name" value="4CMD/NDH-1_regulator"/>
</dbReference>
<dbReference type="InterPro" id="IPR029032">
    <property type="entry name" value="AhpD-like"/>
</dbReference>
<dbReference type="Gene3D" id="1.20.1290.10">
    <property type="entry name" value="AhpD-like"/>
    <property type="match status" value="1"/>
</dbReference>
<evidence type="ECO:0000259" key="2">
    <source>
        <dbReference type="Pfam" id="PF02627"/>
    </source>
</evidence>
<dbReference type="EC" id="4.1.1.44" evidence="3"/>
<dbReference type="SUPFAM" id="SSF69118">
    <property type="entry name" value="AhpD-like"/>
    <property type="match status" value="1"/>
</dbReference>
<dbReference type="Gene3D" id="3.40.50.1820">
    <property type="entry name" value="alpha/beta hydrolase"/>
    <property type="match status" value="1"/>
</dbReference>
<name>A0A516PZE1_9ACTN</name>
<dbReference type="InterPro" id="IPR012788">
    <property type="entry name" value="Decarb_PcaC"/>
</dbReference>
<dbReference type="GO" id="GO:0047575">
    <property type="term" value="F:4-carboxymuconolactone decarboxylase activity"/>
    <property type="evidence" value="ECO:0007669"/>
    <property type="project" value="UniProtKB-EC"/>
</dbReference>
<dbReference type="AlphaFoldDB" id="A0A516PZE1"/>
<gene>
    <name evidence="3" type="primary">pcaC</name>
    <name evidence="3" type="ORF">FOE78_11915</name>
</gene>
<feature type="domain" description="AB hydrolase-1" evidence="1">
    <location>
        <begin position="17"/>
        <end position="246"/>
    </location>
</feature>
<dbReference type="InterPro" id="IPR003779">
    <property type="entry name" value="CMD-like"/>
</dbReference>
<dbReference type="OrthoDB" id="9802489at2"/>
<dbReference type="RefSeq" id="WP_143986480.1">
    <property type="nucleotide sequence ID" value="NZ_CP041692.1"/>
</dbReference>
<dbReference type="PANTHER" id="PTHR33570:SF2">
    <property type="entry name" value="CARBOXYMUCONOLACTONE DECARBOXYLASE-LIKE DOMAIN-CONTAINING PROTEIN"/>
    <property type="match status" value="1"/>
</dbReference>
<dbReference type="PANTHER" id="PTHR33570">
    <property type="entry name" value="4-CARBOXYMUCONOLACTONE DECARBOXYLASE FAMILY PROTEIN"/>
    <property type="match status" value="1"/>
</dbReference>
<proteinExistence type="predicted"/>
<dbReference type="InterPro" id="IPR029058">
    <property type="entry name" value="AB_hydrolase_fold"/>
</dbReference>
<dbReference type="Proteomes" id="UP000319263">
    <property type="component" value="Chromosome"/>
</dbReference>
<organism evidence="3 4">
    <name type="scientific">Microlunatus elymi</name>
    <dbReference type="NCBI Taxonomy" id="2596828"/>
    <lineage>
        <taxon>Bacteria</taxon>
        <taxon>Bacillati</taxon>
        <taxon>Actinomycetota</taxon>
        <taxon>Actinomycetes</taxon>
        <taxon>Propionibacteriales</taxon>
        <taxon>Propionibacteriaceae</taxon>
        <taxon>Microlunatus</taxon>
    </lineage>
</organism>
<protein>
    <submittedName>
        <fullName evidence="3">4-carboxymuconolactone decarboxylase</fullName>
        <ecNumber evidence="3">4.1.1.44</ecNumber>
    </submittedName>
</protein>
<evidence type="ECO:0000313" key="4">
    <source>
        <dbReference type="Proteomes" id="UP000319263"/>
    </source>
</evidence>
<keyword evidence="4" id="KW-1185">Reference proteome</keyword>
<feature type="domain" description="Carboxymuconolactone decarboxylase-like" evidence="2">
    <location>
        <begin position="291"/>
        <end position="372"/>
    </location>
</feature>
<reference evidence="3 4" key="1">
    <citation type="submission" date="2019-07" db="EMBL/GenBank/DDBJ databases">
        <title>Microlunatus dokdonensis sp. nov. isolated from the rhizospheric soil of the wild plant Elymus tsukushiensis.</title>
        <authorList>
            <person name="Ghim S.-Y."/>
            <person name="Hwang Y.-J."/>
            <person name="Son J.-S."/>
            <person name="Shin J.-H."/>
        </authorList>
    </citation>
    <scope>NUCLEOTIDE SEQUENCE [LARGE SCALE GENOMIC DNA]</scope>
    <source>
        <strain evidence="3 4">KUDC0627</strain>
    </source>
</reference>
<dbReference type="GO" id="GO:0051920">
    <property type="term" value="F:peroxiredoxin activity"/>
    <property type="evidence" value="ECO:0007669"/>
    <property type="project" value="InterPro"/>
</dbReference>
<accession>A0A516PZE1</accession>
<dbReference type="InterPro" id="IPR000073">
    <property type="entry name" value="AB_hydrolase_1"/>
</dbReference>
<dbReference type="Pfam" id="PF00561">
    <property type="entry name" value="Abhydrolase_1"/>
    <property type="match status" value="1"/>
</dbReference>
<keyword evidence="3" id="KW-0456">Lyase</keyword>
<dbReference type="SUPFAM" id="SSF53474">
    <property type="entry name" value="alpha/beta-Hydrolases"/>
    <property type="match status" value="1"/>
</dbReference>
<dbReference type="Pfam" id="PF02627">
    <property type="entry name" value="CMD"/>
    <property type="match status" value="1"/>
</dbReference>
<evidence type="ECO:0000313" key="3">
    <source>
        <dbReference type="EMBL" id="QDP96517.1"/>
    </source>
</evidence>
<dbReference type="PRINTS" id="PR00111">
    <property type="entry name" value="ABHYDROLASE"/>
</dbReference>
<dbReference type="NCBIfam" id="TIGR02425">
    <property type="entry name" value="decarb_PcaC"/>
    <property type="match status" value="1"/>
</dbReference>